<comment type="caution">
    <text evidence="1">The sequence shown here is derived from an EMBL/GenBank/DDBJ whole genome shotgun (WGS) entry which is preliminary data.</text>
</comment>
<proteinExistence type="predicted"/>
<keyword evidence="2" id="KW-1185">Reference proteome</keyword>
<organism evidence="1 2">
    <name type="scientific">Vaccinium darrowii</name>
    <dbReference type="NCBI Taxonomy" id="229202"/>
    <lineage>
        <taxon>Eukaryota</taxon>
        <taxon>Viridiplantae</taxon>
        <taxon>Streptophyta</taxon>
        <taxon>Embryophyta</taxon>
        <taxon>Tracheophyta</taxon>
        <taxon>Spermatophyta</taxon>
        <taxon>Magnoliopsida</taxon>
        <taxon>eudicotyledons</taxon>
        <taxon>Gunneridae</taxon>
        <taxon>Pentapetalae</taxon>
        <taxon>asterids</taxon>
        <taxon>Ericales</taxon>
        <taxon>Ericaceae</taxon>
        <taxon>Vaccinioideae</taxon>
        <taxon>Vaccinieae</taxon>
        <taxon>Vaccinium</taxon>
    </lineage>
</organism>
<dbReference type="EMBL" id="CM037153">
    <property type="protein sequence ID" value="KAH7857090.1"/>
    <property type="molecule type" value="Genomic_DNA"/>
</dbReference>
<sequence>MLPPNGRREVFSGNPSLRWLVKASGHGFVWGTSMKLVPVLEKQGGADCSSGRVEHFLSIVSNCALLDLEFKGNAFTWTNNQVGDACVRERLDRAMANLEWHLKFLDAQVFHDAILGSDHCLLIVNCDVPLQKVPKYFKFESMWSTHPDCEEVIQSAWDSMVYGSDMYKLAEENVNVLVDSHIQEHSNSVVGGKLSSSSNVISSPSIKSGVASLHNNRWWVLVGLDEDKEAVVECDGAGDGLMLRIEDVGGVSIPSSPLDVSAEDDSVLNGGENVFQNKSEAQLKRLKAKQILKGRFWFSNRLDFFKAQRRCGSLRMKNLIFGA</sequence>
<accession>A0ACB7YU09</accession>
<reference evidence="1 2" key="1">
    <citation type="journal article" date="2021" name="Hortic Res">
        <title>High-quality reference genome and annotation aids understanding of berry development for evergreen blueberry (Vaccinium darrowii).</title>
        <authorList>
            <person name="Yu J."/>
            <person name="Hulse-Kemp A.M."/>
            <person name="Babiker E."/>
            <person name="Staton M."/>
        </authorList>
    </citation>
    <scope>NUCLEOTIDE SEQUENCE [LARGE SCALE GENOMIC DNA]</scope>
    <source>
        <strain evidence="2">cv. NJ 8807/NJ 8810</strain>
        <tissue evidence="1">Young leaf</tissue>
    </source>
</reference>
<name>A0ACB7YU09_9ERIC</name>
<dbReference type="Proteomes" id="UP000828048">
    <property type="component" value="Chromosome 3"/>
</dbReference>
<evidence type="ECO:0000313" key="1">
    <source>
        <dbReference type="EMBL" id="KAH7857090.1"/>
    </source>
</evidence>
<evidence type="ECO:0000313" key="2">
    <source>
        <dbReference type="Proteomes" id="UP000828048"/>
    </source>
</evidence>
<gene>
    <name evidence="1" type="ORF">Vadar_008917</name>
</gene>
<protein>
    <submittedName>
        <fullName evidence="1">Uncharacterized protein</fullName>
    </submittedName>
</protein>